<evidence type="ECO:0000313" key="5">
    <source>
        <dbReference type="EMBL" id="EQD56441.1"/>
    </source>
</evidence>
<organism evidence="5">
    <name type="scientific">mine drainage metagenome</name>
    <dbReference type="NCBI Taxonomy" id="410659"/>
    <lineage>
        <taxon>unclassified sequences</taxon>
        <taxon>metagenomes</taxon>
        <taxon>ecological metagenomes</taxon>
    </lineage>
</organism>
<feature type="non-terminal residue" evidence="5">
    <location>
        <position position="1"/>
    </location>
</feature>
<name>T1A6X2_9ZZZZ</name>
<dbReference type="NCBIfam" id="TIGR01596">
    <property type="entry name" value="cas3_HD"/>
    <property type="match status" value="1"/>
</dbReference>
<keyword evidence="3" id="KW-0051">Antiviral defense</keyword>
<evidence type="ECO:0000259" key="4">
    <source>
        <dbReference type="PROSITE" id="PS51643"/>
    </source>
</evidence>
<dbReference type="CDD" id="cd09641">
    <property type="entry name" value="Cas3''_I"/>
    <property type="match status" value="1"/>
</dbReference>
<dbReference type="Pfam" id="PF18019">
    <property type="entry name" value="Cas3_HD"/>
    <property type="match status" value="1"/>
</dbReference>
<dbReference type="InterPro" id="IPR006483">
    <property type="entry name" value="CRISPR-assoc_Cas3_HD"/>
</dbReference>
<accession>T1A6X2</accession>
<dbReference type="GO" id="GO:0016787">
    <property type="term" value="F:hydrolase activity"/>
    <property type="evidence" value="ECO:0007669"/>
    <property type="project" value="UniProtKB-KW"/>
</dbReference>
<reference evidence="5" key="1">
    <citation type="submission" date="2013-08" db="EMBL/GenBank/DDBJ databases">
        <authorList>
            <person name="Mendez C."/>
            <person name="Richter M."/>
            <person name="Ferrer M."/>
            <person name="Sanchez J."/>
        </authorList>
    </citation>
    <scope>NUCLEOTIDE SEQUENCE</scope>
</reference>
<dbReference type="SUPFAM" id="SSF109604">
    <property type="entry name" value="HD-domain/PDEase-like"/>
    <property type="match status" value="1"/>
</dbReference>
<dbReference type="Gene3D" id="1.10.3210.30">
    <property type="match status" value="1"/>
</dbReference>
<evidence type="ECO:0000256" key="1">
    <source>
        <dbReference type="ARBA" id="ARBA00022723"/>
    </source>
</evidence>
<dbReference type="AlphaFoldDB" id="T1A6X2"/>
<proteinExistence type="predicted"/>
<dbReference type="EMBL" id="AUZZ01003629">
    <property type="protein sequence ID" value="EQD56441.1"/>
    <property type="molecule type" value="Genomic_DNA"/>
</dbReference>
<protein>
    <submittedName>
        <fullName evidence="5">CRISPR-associated helicase Cas3</fullName>
    </submittedName>
</protein>
<dbReference type="GO" id="GO:0051607">
    <property type="term" value="P:defense response to virus"/>
    <property type="evidence" value="ECO:0007669"/>
    <property type="project" value="UniProtKB-KW"/>
</dbReference>
<dbReference type="GO" id="GO:0046872">
    <property type="term" value="F:metal ion binding"/>
    <property type="evidence" value="ECO:0007669"/>
    <property type="project" value="UniProtKB-KW"/>
</dbReference>
<gene>
    <name evidence="5" type="ORF">B2A_05251</name>
</gene>
<feature type="non-terminal residue" evidence="5">
    <location>
        <position position="113"/>
    </location>
</feature>
<dbReference type="InterPro" id="IPR038257">
    <property type="entry name" value="CRISPR-assoc_Cas3_HD_sf"/>
</dbReference>
<feature type="domain" description="HD Cas3-type" evidence="4">
    <location>
        <begin position="1"/>
        <end position="113"/>
    </location>
</feature>
<reference evidence="5" key="2">
    <citation type="journal article" date="2014" name="ISME J.">
        <title>Microbial stratification in low pH oxic and suboxic macroscopic growths along an acid mine drainage.</title>
        <authorList>
            <person name="Mendez-Garcia C."/>
            <person name="Mesa V."/>
            <person name="Sprenger R.R."/>
            <person name="Richter M."/>
            <person name="Diez M.S."/>
            <person name="Solano J."/>
            <person name="Bargiela R."/>
            <person name="Golyshina O.V."/>
            <person name="Manteca A."/>
            <person name="Ramos J.L."/>
            <person name="Gallego J.R."/>
            <person name="Llorente I."/>
            <person name="Martins Dos Santos V.A."/>
            <person name="Jensen O.N."/>
            <person name="Pelaez A.I."/>
            <person name="Sanchez J."/>
            <person name="Ferrer M."/>
        </authorList>
    </citation>
    <scope>NUCLEOTIDE SEQUENCE</scope>
</reference>
<sequence>LHGVARLAAGFAAKFGLSSQGELIGLLHDLGKYSAAFQTYIQFATGLLNQDEDEEFVDAAGLKGKIDHSTSGAQFIWQHLAGKDVLAQVAGEILALCVASHHSGLIDCLTSSS</sequence>
<keyword evidence="1" id="KW-0479">Metal-binding</keyword>
<evidence type="ECO:0000256" key="2">
    <source>
        <dbReference type="ARBA" id="ARBA00022801"/>
    </source>
</evidence>
<evidence type="ECO:0000256" key="3">
    <source>
        <dbReference type="ARBA" id="ARBA00023118"/>
    </source>
</evidence>
<comment type="caution">
    <text evidence="5">The sequence shown here is derived from an EMBL/GenBank/DDBJ whole genome shotgun (WGS) entry which is preliminary data.</text>
</comment>
<keyword evidence="2" id="KW-0378">Hydrolase</keyword>
<dbReference type="PROSITE" id="PS51643">
    <property type="entry name" value="HD_CAS3"/>
    <property type="match status" value="1"/>
</dbReference>